<dbReference type="Pfam" id="PF02770">
    <property type="entry name" value="Acyl-CoA_dh_M"/>
    <property type="match status" value="1"/>
</dbReference>
<evidence type="ECO:0000256" key="2">
    <source>
        <dbReference type="ARBA" id="ARBA00009347"/>
    </source>
</evidence>
<dbReference type="Pfam" id="PF00441">
    <property type="entry name" value="Acyl-CoA_dh_1"/>
    <property type="match status" value="1"/>
</dbReference>
<dbReference type="InterPro" id="IPR037069">
    <property type="entry name" value="AcylCoA_DH/ox_N_sf"/>
</dbReference>
<dbReference type="Gene3D" id="2.40.110.10">
    <property type="entry name" value="Butyryl-CoA Dehydrogenase, subunit A, domain 2"/>
    <property type="match status" value="1"/>
</dbReference>
<dbReference type="Proteomes" id="UP000183945">
    <property type="component" value="Unassembled WGS sequence"/>
</dbReference>
<dbReference type="InterPro" id="IPR046373">
    <property type="entry name" value="Acyl-CoA_Oxase/DH_mid-dom_sf"/>
</dbReference>
<name>A0A1M5CGW6_SALEC</name>
<comment type="similarity">
    <text evidence="2 6">Belongs to the acyl-CoA dehydrogenase family.</text>
</comment>
<dbReference type="GO" id="GO:0050660">
    <property type="term" value="F:flavin adenine dinucleotide binding"/>
    <property type="evidence" value="ECO:0007669"/>
    <property type="project" value="InterPro"/>
</dbReference>
<dbReference type="InterPro" id="IPR013786">
    <property type="entry name" value="AcylCoA_DH/ox_N"/>
</dbReference>
<dbReference type="InterPro" id="IPR049426">
    <property type="entry name" value="Acyl-CoA-dh-like_C"/>
</dbReference>
<dbReference type="GO" id="GO:0003995">
    <property type="term" value="F:acyl-CoA dehydrogenase activity"/>
    <property type="evidence" value="ECO:0007669"/>
    <property type="project" value="InterPro"/>
</dbReference>
<dbReference type="InterPro" id="IPR036250">
    <property type="entry name" value="AcylCo_DH-like_C"/>
</dbReference>
<evidence type="ECO:0000259" key="7">
    <source>
        <dbReference type="Pfam" id="PF00441"/>
    </source>
</evidence>
<keyword evidence="4 6" id="KW-0274">FAD</keyword>
<dbReference type="RefSeq" id="WP_072876347.1">
    <property type="nucleotide sequence ID" value="NZ_FQVT01000001.1"/>
</dbReference>
<dbReference type="FunFam" id="2.40.110.10:FF:000006">
    <property type="entry name" value="very long-chain specific acyl-CoA dehydrogenase, mitochondrial"/>
    <property type="match status" value="1"/>
</dbReference>
<dbReference type="PROSITE" id="PS00072">
    <property type="entry name" value="ACYL_COA_DH_1"/>
    <property type="match status" value="1"/>
</dbReference>
<evidence type="ECO:0000256" key="6">
    <source>
        <dbReference type="RuleBase" id="RU362125"/>
    </source>
</evidence>
<protein>
    <recommendedName>
        <fullName evidence="13">Acyl-CoA dehydrogenase</fullName>
    </recommendedName>
</protein>
<feature type="domain" description="Acyl-CoA oxidase/dehydrogenase middle" evidence="8">
    <location>
        <begin position="151"/>
        <end position="247"/>
    </location>
</feature>
<feature type="domain" description="Acyl-CoA dehydrogenase-like C-terminal" evidence="10">
    <location>
        <begin position="473"/>
        <end position="576"/>
    </location>
</feature>
<evidence type="ECO:0000256" key="3">
    <source>
        <dbReference type="ARBA" id="ARBA00022630"/>
    </source>
</evidence>
<comment type="cofactor">
    <cofactor evidence="1 6">
        <name>FAD</name>
        <dbReference type="ChEBI" id="CHEBI:57692"/>
    </cofactor>
</comment>
<dbReference type="InterPro" id="IPR009075">
    <property type="entry name" value="AcylCo_DH/oxidase_C"/>
</dbReference>
<dbReference type="InterPro" id="IPR009100">
    <property type="entry name" value="AcylCoA_DH/oxidase_NM_dom_sf"/>
</dbReference>
<evidence type="ECO:0000256" key="1">
    <source>
        <dbReference type="ARBA" id="ARBA00001974"/>
    </source>
</evidence>
<dbReference type="OrthoDB" id="9802867at2"/>
<dbReference type="EMBL" id="FQVT01000001">
    <property type="protein sequence ID" value="SHF53632.1"/>
    <property type="molecule type" value="Genomic_DNA"/>
</dbReference>
<dbReference type="SUPFAM" id="SSF47203">
    <property type="entry name" value="Acyl-CoA dehydrogenase C-terminal domain-like"/>
    <property type="match status" value="1"/>
</dbReference>
<dbReference type="SUPFAM" id="SSF56645">
    <property type="entry name" value="Acyl-CoA dehydrogenase NM domain-like"/>
    <property type="match status" value="1"/>
</dbReference>
<feature type="domain" description="Acyl-CoA dehydrogenase/oxidase N-terminal" evidence="9">
    <location>
        <begin position="34"/>
        <end position="147"/>
    </location>
</feature>
<evidence type="ECO:0000256" key="4">
    <source>
        <dbReference type="ARBA" id="ARBA00022827"/>
    </source>
</evidence>
<feature type="domain" description="Acyl-CoA dehydrogenase/oxidase C-terminal" evidence="7">
    <location>
        <begin position="260"/>
        <end position="422"/>
    </location>
</feature>
<sequence length="605" mass="67436">MNNKLNKSTELLRGGQFLVKETKAEAVFTPEDFTEEQKMMRDSVKEFVDREVWPKKEEFEKKNYKLTEEVMQKAGELGFLGVAVPEEYEGLGMGFVSTMLVCDYISGATGSIATAFGAHTGIGTLPILLYGNKEQREKYIPKLATGEWFGAYCLTEPGAGSDANSGKTKAELTEDGKHYKINGQKMWISNAGFADVFIVFARIEDDKYITGFIVEYDKENPNGVTFGEEEKKLGIHSSSTRQVFFNDTIVPVENMLSERGNGFKIAMNSLNVGRIKLAAASLEAQRRVTDVAVKYANDRIQFKTPIAKFGAIKYKLAEMATSAWVGETASYRAAKNIEDRIELRVEGGASHVDAELKTFEEYAIECSILKVACSEDIQNCSDEGIQVLGGMGFSADTPMESAWRDARIARIYEGTNEINRMLAVGMLIKKAMKGHVDLLGPAQAVGEELTGIPSMDKPDYSELLSEEKEMIKKLKKVFLMVAGSAVKKFGEDLEEHQQLLLAAADILIETYMAESAVLRAEKNAKRFGEDAQKHQIEMAQLYLYHAVDTVNQKAKEGIASFAEGDEQRMMLMGLKRFTKYDRMPNVVALRNSIAEKLTEENKYCF</sequence>
<dbReference type="Pfam" id="PF21263">
    <property type="entry name" value="Acyl-CoA-dh_C"/>
    <property type="match status" value="1"/>
</dbReference>
<keyword evidence="12" id="KW-1185">Reference proteome</keyword>
<evidence type="ECO:0000259" key="8">
    <source>
        <dbReference type="Pfam" id="PF02770"/>
    </source>
</evidence>
<dbReference type="InterPro" id="IPR006089">
    <property type="entry name" value="Acyl-CoA_DH_CS"/>
</dbReference>
<dbReference type="AlphaFoldDB" id="A0A1M5CGW6"/>
<evidence type="ECO:0000256" key="5">
    <source>
        <dbReference type="ARBA" id="ARBA00023002"/>
    </source>
</evidence>
<dbReference type="Pfam" id="PF02771">
    <property type="entry name" value="Acyl-CoA_dh_N"/>
    <property type="match status" value="1"/>
</dbReference>
<evidence type="ECO:0000259" key="9">
    <source>
        <dbReference type="Pfam" id="PF02771"/>
    </source>
</evidence>
<dbReference type="FunFam" id="1.10.540.10:FF:000001">
    <property type="entry name" value="Very long-chain-specific acyl-CoA dehydrogenase, mitochondrial"/>
    <property type="match status" value="1"/>
</dbReference>
<dbReference type="PANTHER" id="PTHR43884">
    <property type="entry name" value="ACYL-COA DEHYDROGENASE"/>
    <property type="match status" value="1"/>
</dbReference>
<organism evidence="11 12">
    <name type="scientific">Salegentibacter echinorum</name>
    <dbReference type="NCBI Taxonomy" id="1073325"/>
    <lineage>
        <taxon>Bacteria</taxon>
        <taxon>Pseudomonadati</taxon>
        <taxon>Bacteroidota</taxon>
        <taxon>Flavobacteriia</taxon>
        <taxon>Flavobacteriales</taxon>
        <taxon>Flavobacteriaceae</taxon>
        <taxon>Salegentibacter</taxon>
    </lineage>
</organism>
<evidence type="ECO:0008006" key="13">
    <source>
        <dbReference type="Google" id="ProtNLM"/>
    </source>
</evidence>
<keyword evidence="3 6" id="KW-0285">Flavoprotein</keyword>
<evidence type="ECO:0000313" key="12">
    <source>
        <dbReference type="Proteomes" id="UP000183945"/>
    </source>
</evidence>
<gene>
    <name evidence="11" type="ORF">SAMN05444483_101506</name>
</gene>
<evidence type="ECO:0000313" key="11">
    <source>
        <dbReference type="EMBL" id="SHF53632.1"/>
    </source>
</evidence>
<dbReference type="Gene3D" id="1.10.540.10">
    <property type="entry name" value="Acyl-CoA dehydrogenase/oxidase, N-terminal domain"/>
    <property type="match status" value="1"/>
</dbReference>
<dbReference type="Gene3D" id="1.20.140.10">
    <property type="entry name" value="Butyryl-CoA Dehydrogenase, subunit A, domain 3"/>
    <property type="match status" value="2"/>
</dbReference>
<keyword evidence="5 6" id="KW-0560">Oxidoreductase</keyword>
<evidence type="ECO:0000259" key="10">
    <source>
        <dbReference type="Pfam" id="PF21263"/>
    </source>
</evidence>
<dbReference type="InterPro" id="IPR006091">
    <property type="entry name" value="Acyl-CoA_Oxase/DH_mid-dom"/>
</dbReference>
<accession>A0A1M5CGW6</accession>
<dbReference type="PANTHER" id="PTHR43884:SF12">
    <property type="entry name" value="ISOVALERYL-COA DEHYDROGENASE, MITOCHONDRIAL-RELATED"/>
    <property type="match status" value="1"/>
</dbReference>
<dbReference type="STRING" id="1073325.SAMN05444483_101506"/>
<reference evidence="12" key="1">
    <citation type="submission" date="2016-11" db="EMBL/GenBank/DDBJ databases">
        <authorList>
            <person name="Varghese N."/>
            <person name="Submissions S."/>
        </authorList>
    </citation>
    <scope>NUCLEOTIDE SEQUENCE [LARGE SCALE GENOMIC DNA]</scope>
    <source>
        <strain evidence="12">DSM 24579</strain>
    </source>
</reference>
<proteinExistence type="inferred from homology"/>